<evidence type="ECO:0000313" key="1">
    <source>
        <dbReference type="EMBL" id="AWB08311.1"/>
    </source>
</evidence>
<keyword evidence="2" id="KW-1185">Reference proteome</keyword>
<proteinExistence type="predicted"/>
<accession>A0A2R4VV95</accession>
<dbReference type="RefSeq" id="WP_108548575.1">
    <property type="nucleotide sequence ID" value="NZ_CP028906.1"/>
</dbReference>
<dbReference type="KEGG" id="ahu:A6A40_25055"/>
<organism evidence="1 2">
    <name type="scientific">Azospirillum humicireducens</name>
    <dbReference type="NCBI Taxonomy" id="1226968"/>
    <lineage>
        <taxon>Bacteria</taxon>
        <taxon>Pseudomonadati</taxon>
        <taxon>Pseudomonadota</taxon>
        <taxon>Alphaproteobacteria</taxon>
        <taxon>Rhodospirillales</taxon>
        <taxon>Azospirillaceae</taxon>
        <taxon>Azospirillum</taxon>
    </lineage>
</organism>
<evidence type="ECO:0000313" key="2">
    <source>
        <dbReference type="Proteomes" id="UP000077405"/>
    </source>
</evidence>
<sequence>MRLQDIIGYDIFEDGDALDRQRDAIKRQQNQLRVRAKQIDVEKAKQTSLKKQRQLLDLTRRTKSVN</sequence>
<dbReference type="Proteomes" id="UP000077405">
    <property type="component" value="Plasmid pYZ5"/>
</dbReference>
<reference evidence="1 2" key="1">
    <citation type="submission" date="2018-04" db="EMBL/GenBank/DDBJ databases">
        <title>Complete genome sequence of the nitrogen-fixing bacterium Azospirillum humicireducens type strain SgZ-5.</title>
        <authorList>
            <person name="Yu Z."/>
        </authorList>
    </citation>
    <scope>NUCLEOTIDE SEQUENCE [LARGE SCALE GENOMIC DNA]</scope>
    <source>
        <strain evidence="1 2">SgZ-5</strain>
        <plasmid evidence="1 2">pYZ5</plasmid>
    </source>
</reference>
<dbReference type="AlphaFoldDB" id="A0A2R4VV95"/>
<keyword evidence="1" id="KW-0614">Plasmid</keyword>
<name>A0A2R4VV95_9PROT</name>
<gene>
    <name evidence="1" type="ORF">A6A40_25055</name>
</gene>
<protein>
    <submittedName>
        <fullName evidence="1">Uncharacterized protein</fullName>
    </submittedName>
</protein>
<dbReference type="EMBL" id="CP028906">
    <property type="protein sequence ID" value="AWB08311.1"/>
    <property type="molecule type" value="Genomic_DNA"/>
</dbReference>
<geneLocation type="plasmid" evidence="1 2">
    <name>pYZ5</name>
</geneLocation>